<reference evidence="5 6" key="1">
    <citation type="journal article" date="2015" name="Annu Rev Anim Biosci">
        <title>The Genome 10K Project: a way forward.</title>
        <authorList>
            <person name="Koepfli K.P."/>
            <person name="Paten B."/>
            <person name="O'Brien S.J."/>
            <person name="Koepfli K.P."/>
            <person name="Paten B."/>
            <person name="Antunes A."/>
            <person name="Belov K."/>
            <person name="Bustamante C."/>
            <person name="Castoe T.A."/>
            <person name="Clawson H."/>
            <person name="Crawford A.J."/>
            <person name="Diekhans M."/>
            <person name="Distel D."/>
            <person name="Durbin R."/>
            <person name="Earl D."/>
            <person name="Fujita M.K."/>
            <person name="Gamble T."/>
            <person name="Georges A."/>
            <person name="Gemmell N."/>
            <person name="Gilbert M.T."/>
            <person name="Graves J.M."/>
            <person name="Green R.E."/>
            <person name="Hickey G."/>
            <person name="Jarvis E.D."/>
            <person name="Johnson W."/>
            <person name="Komissarov A."/>
            <person name="Korf I."/>
            <person name="Kuhn R."/>
            <person name="Larkin D.M."/>
            <person name="Lewin H."/>
            <person name="Lopez J.V."/>
            <person name="Ma J."/>
            <person name="Marques-Bonet T."/>
            <person name="Miller W."/>
            <person name="Murphy R."/>
            <person name="Pevzner P."/>
            <person name="Shapiro B."/>
            <person name="Steiner C."/>
            <person name="Tamazian G."/>
            <person name="Venkatesh B."/>
            <person name="Wang J."/>
            <person name="Wayne R."/>
            <person name="Wiley E."/>
            <person name="Yang H."/>
            <person name="Zhang G."/>
            <person name="Haussler D."/>
            <person name="Ryder O."/>
            <person name="O'Brien S.J."/>
        </authorList>
    </citation>
    <scope>NUCLEOTIDE SEQUENCE</scope>
</reference>
<feature type="compositionally biased region" description="Polar residues" evidence="3">
    <location>
        <begin position="272"/>
        <end position="282"/>
    </location>
</feature>
<evidence type="ECO:0000313" key="5">
    <source>
        <dbReference type="Ensembl" id="ENSRFEP00010000944.1"/>
    </source>
</evidence>
<feature type="coiled-coil region" evidence="2">
    <location>
        <begin position="15"/>
        <end position="49"/>
    </location>
</feature>
<dbReference type="PANTHER" id="PTHR15705">
    <property type="entry name" value="MCG7194, ISOFORM CRA_A"/>
    <property type="match status" value="1"/>
</dbReference>
<dbReference type="InterPro" id="IPR027882">
    <property type="entry name" value="SOGA1/2-like_CC"/>
</dbReference>
<evidence type="ECO:0000313" key="6">
    <source>
        <dbReference type="Proteomes" id="UP000472240"/>
    </source>
</evidence>
<reference evidence="6" key="3">
    <citation type="submission" date="2018-12" db="EMBL/GenBank/DDBJ databases">
        <title>G10K-VGP greater horseshoe bat female genome, primary haplotype.</title>
        <authorList>
            <person name="Teeling E."/>
            <person name="Myers G."/>
            <person name="Vernes S."/>
            <person name="Pippel M."/>
            <person name="Winkler S."/>
            <person name="Fedrigo O."/>
            <person name="Rhie A."/>
            <person name="Koren S."/>
            <person name="Phillippy A."/>
            <person name="Lewin H."/>
            <person name="Damas J."/>
            <person name="Howe K."/>
            <person name="Mountcastle J."/>
            <person name="Jarvis E.D."/>
        </authorList>
    </citation>
    <scope>NUCLEOTIDE SEQUENCE [LARGE SCALE GENOMIC DNA]</scope>
</reference>
<evidence type="ECO:0000256" key="2">
    <source>
        <dbReference type="SAM" id="Coils"/>
    </source>
</evidence>
<dbReference type="PANTHER" id="PTHR15705:SF1">
    <property type="entry name" value="RIKEN CDNA 9330159F19 GENE"/>
    <property type="match status" value="1"/>
</dbReference>
<feature type="domain" description="SOGA 1/2-like coiled-coil" evidence="4">
    <location>
        <begin position="1"/>
        <end position="54"/>
    </location>
</feature>
<reference evidence="5 6" key="2">
    <citation type="journal article" date="2018" name="Annu Rev Anim Biosci">
        <title>Bat Biology, Genomes, and the Bat1K Project: To Generate Chromosome-Level Genomes for All Living Bat Species.</title>
        <authorList>
            <person name="Teeling E.C."/>
            <person name="Vernes S.C."/>
            <person name="Davalos L.M."/>
            <person name="Ray D.A."/>
            <person name="Gilbert M.T.P."/>
            <person name="Myers E."/>
        </authorList>
    </citation>
    <scope>NUCLEOTIDE SEQUENCE</scope>
</reference>
<gene>
    <name evidence="5" type="primary">KIAA0408</name>
</gene>
<dbReference type="InParanoid" id="A0A671DRZ8"/>
<feature type="region of interest" description="Disordered" evidence="3">
    <location>
        <begin position="259"/>
        <end position="282"/>
    </location>
</feature>
<proteinExistence type="predicted"/>
<evidence type="ECO:0000256" key="3">
    <source>
        <dbReference type="SAM" id="MobiDB-lite"/>
    </source>
</evidence>
<feature type="compositionally biased region" description="Low complexity" evidence="3">
    <location>
        <begin position="661"/>
        <end position="673"/>
    </location>
</feature>
<reference evidence="5" key="5">
    <citation type="submission" date="2025-09" db="UniProtKB">
        <authorList>
            <consortium name="Ensembl"/>
        </authorList>
    </citation>
    <scope>IDENTIFICATION</scope>
</reference>
<dbReference type="AlphaFoldDB" id="A0A671DRZ8"/>
<name>A0A671DRZ8_RHIFE</name>
<organism evidence="5 6">
    <name type="scientific">Rhinolophus ferrumequinum</name>
    <name type="common">Greater horseshoe bat</name>
    <dbReference type="NCBI Taxonomy" id="59479"/>
    <lineage>
        <taxon>Eukaryota</taxon>
        <taxon>Metazoa</taxon>
        <taxon>Chordata</taxon>
        <taxon>Craniata</taxon>
        <taxon>Vertebrata</taxon>
        <taxon>Euteleostomi</taxon>
        <taxon>Mammalia</taxon>
        <taxon>Eutheria</taxon>
        <taxon>Laurasiatheria</taxon>
        <taxon>Chiroptera</taxon>
        <taxon>Yinpterochiroptera</taxon>
        <taxon>Rhinolophoidea</taxon>
        <taxon>Rhinolophidae</taxon>
        <taxon>Rhinolophinae</taxon>
        <taxon>Rhinolophus</taxon>
    </lineage>
</organism>
<sequence length="695" mass="78968">MDLHKQWENTETNWHKEKMELLDQFDNERKEWESQWKIMQKKIEELCREVKLRRKINMNERTKVIDLDREKAIQDKMVDSPPDYPDSGQCDFTRMDYRDGLEKESKTEQSLLSERNQMCKEQKATKKSKVEFMDPLATDNQKEGEAWPDLRTSGEESKGCSGALNTALEELAKVSEELCSFQEEIRKRSNHRRMKSDSFLQEMPNVINKPHGDPVINNGQCILPICLEKEKQKNKKNLSCTDMLQSSITKKCGIDTIDLQRNETPPVPPPRSTSRNFPSSFSEQAYESLKERLDHNSQVAHEGQDERNYSPHFLMRHDEMPTLCLNEGKTLKDGVMFSSLAPEAKIGNKPPCNENVGLGIWSCDTVIGGKNSPSTLWFQKTCSTLNKSKHETTILDHPAKSHPDLHISNDCSSSVTQSSSPPRSFSCGFECTTRNEKLAAKTDEFNRTVFRTDRNCPAIQQNQSNSESSQDLKPCNTLVIGNIPENDSVSDILKTSAQMPVPRENVPADSTKKSTLGLVRQMQEHISPSSYRNMLHEHDWRPSNLSGRPRSADPRSNYGVVEKLLKTYETSTESALQNSKCFQENWTKCNSDVSGGTTLSQHLEMLQIEQELQQKTATCGAQQVKQGVDWRKMTEDSMAVKSSHGKGFSRPARPANRRLPSRWASRSPSAPPRLADNCPQLCFFSEIRSINGLSL</sequence>
<protein>
    <submittedName>
        <fullName evidence="5">KIAA0408</fullName>
    </submittedName>
</protein>
<dbReference type="GeneTree" id="ENSGT00390000001962"/>
<keyword evidence="6" id="KW-1185">Reference proteome</keyword>
<dbReference type="Ensembl" id="ENSRFET00010001063.1">
    <property type="protein sequence ID" value="ENSRFEP00010000944.1"/>
    <property type="gene ID" value="ENSRFEG00010000751.1"/>
</dbReference>
<dbReference type="OMA" id="MPNVINM"/>
<keyword evidence="1 2" id="KW-0175">Coiled coil</keyword>
<evidence type="ECO:0000259" key="4">
    <source>
        <dbReference type="Pfam" id="PF14818"/>
    </source>
</evidence>
<reference evidence="5" key="4">
    <citation type="submission" date="2025-08" db="UniProtKB">
        <authorList>
            <consortium name="Ensembl"/>
        </authorList>
    </citation>
    <scope>IDENTIFICATION</scope>
</reference>
<dbReference type="Pfam" id="PF14818">
    <property type="entry name" value="SOGA1-2-like_CC"/>
    <property type="match status" value="1"/>
</dbReference>
<dbReference type="Proteomes" id="UP000472240">
    <property type="component" value="Chromosome 3"/>
</dbReference>
<feature type="region of interest" description="Disordered" evidence="3">
    <location>
        <begin position="639"/>
        <end position="673"/>
    </location>
</feature>
<evidence type="ECO:0000256" key="1">
    <source>
        <dbReference type="ARBA" id="ARBA00023054"/>
    </source>
</evidence>
<dbReference type="FunCoup" id="A0A671DRZ8">
    <property type="interactions" value="341"/>
</dbReference>
<accession>A0A671DRZ8</accession>